<evidence type="ECO:0000256" key="6">
    <source>
        <dbReference type="ARBA" id="ARBA00023242"/>
    </source>
</evidence>
<comment type="caution">
    <text evidence="10">The sequence shown here is derived from an EMBL/GenBank/DDBJ whole genome shotgun (WGS) entry which is preliminary data.</text>
</comment>
<dbReference type="GO" id="GO:0006355">
    <property type="term" value="P:regulation of DNA-templated transcription"/>
    <property type="evidence" value="ECO:0007669"/>
    <property type="project" value="InterPro"/>
</dbReference>
<evidence type="ECO:0000259" key="9">
    <source>
        <dbReference type="PROSITE" id="PS51745"/>
    </source>
</evidence>
<organism evidence="10 11">
    <name type="scientific">Nepenthes gracilis</name>
    <name type="common">Slender pitcher plant</name>
    <dbReference type="NCBI Taxonomy" id="150966"/>
    <lineage>
        <taxon>Eukaryota</taxon>
        <taxon>Viridiplantae</taxon>
        <taxon>Streptophyta</taxon>
        <taxon>Embryophyta</taxon>
        <taxon>Tracheophyta</taxon>
        <taxon>Spermatophyta</taxon>
        <taxon>Magnoliopsida</taxon>
        <taxon>eudicotyledons</taxon>
        <taxon>Gunneridae</taxon>
        <taxon>Pentapetalae</taxon>
        <taxon>Caryophyllales</taxon>
        <taxon>Nepenthaceae</taxon>
        <taxon>Nepenthes</taxon>
    </lineage>
</organism>
<keyword evidence="11" id="KW-1185">Reference proteome</keyword>
<sequence length="174" mass="19610">MDSNMAEFLMDPLTSNSSIYCPAKDDNNDIIDLGLSLKTMHAGDNHSSHPFAGGYDSLMEWPVKVEDGDEGDGVQSKHRWEYIKVNMDGVPVGRKICVLDQVSYSSLAHQLEDMFGRQTINGLHLFQVGSDYALFYKDIESNWRPAGDVPWKEFADSATRLRIMRKNEAFLLSS</sequence>
<dbReference type="GO" id="GO:0009734">
    <property type="term" value="P:auxin-activated signaling pathway"/>
    <property type="evidence" value="ECO:0007669"/>
    <property type="project" value="UniProtKB-UniRule"/>
</dbReference>
<evidence type="ECO:0000256" key="1">
    <source>
        <dbReference type="ARBA" id="ARBA00004123"/>
    </source>
</evidence>
<keyword evidence="3 8" id="KW-0678">Repressor</keyword>
<name>A0AAD3TDR6_NEPGR</name>
<feature type="domain" description="PB1" evidence="9">
    <location>
        <begin position="80"/>
        <end position="168"/>
    </location>
</feature>
<protein>
    <recommendedName>
        <fullName evidence="8">Auxin-responsive protein</fullName>
    </recommendedName>
</protein>
<gene>
    <name evidence="10" type="ORF">Nepgr_029330</name>
</gene>
<keyword evidence="6 8" id="KW-0539">Nucleus</keyword>
<keyword evidence="5 8" id="KW-0804">Transcription</keyword>
<evidence type="ECO:0000313" key="11">
    <source>
        <dbReference type="Proteomes" id="UP001279734"/>
    </source>
</evidence>
<evidence type="ECO:0000256" key="8">
    <source>
        <dbReference type="RuleBase" id="RU004549"/>
    </source>
</evidence>
<accession>A0AAD3TDR6</accession>
<dbReference type="AlphaFoldDB" id="A0AAD3TDR6"/>
<dbReference type="Proteomes" id="UP001279734">
    <property type="component" value="Unassembled WGS sequence"/>
</dbReference>
<comment type="function">
    <text evidence="8">Aux/IAA proteins are short-lived transcriptional factors that function as repressors of early auxin response genes at low auxin concentrations.</text>
</comment>
<dbReference type="Gene3D" id="3.10.20.90">
    <property type="entry name" value="Phosphatidylinositol 3-kinase Catalytic Subunit, Chain A, domain 1"/>
    <property type="match status" value="1"/>
</dbReference>
<dbReference type="SUPFAM" id="SSF54277">
    <property type="entry name" value="CAD &amp; PB1 domains"/>
    <property type="match status" value="1"/>
</dbReference>
<dbReference type="InterPro" id="IPR053793">
    <property type="entry name" value="PB1-like"/>
</dbReference>
<dbReference type="InterPro" id="IPR033389">
    <property type="entry name" value="AUX/IAA_dom"/>
</dbReference>
<proteinExistence type="inferred from homology"/>
<keyword evidence="4 8" id="KW-0805">Transcription regulation</keyword>
<dbReference type="PANTHER" id="PTHR31734">
    <property type="entry name" value="AUXIN-RESPONSIVE PROTEIN IAA17"/>
    <property type="match status" value="1"/>
</dbReference>
<dbReference type="PROSITE" id="PS51745">
    <property type="entry name" value="PB1"/>
    <property type="match status" value="1"/>
</dbReference>
<evidence type="ECO:0000256" key="5">
    <source>
        <dbReference type="ARBA" id="ARBA00023163"/>
    </source>
</evidence>
<evidence type="ECO:0000256" key="2">
    <source>
        <dbReference type="ARBA" id="ARBA00006728"/>
    </source>
</evidence>
<dbReference type="EMBL" id="BSYO01000033">
    <property type="protein sequence ID" value="GMH27487.1"/>
    <property type="molecule type" value="Genomic_DNA"/>
</dbReference>
<evidence type="ECO:0000256" key="7">
    <source>
        <dbReference type="ARBA" id="ARBA00023294"/>
    </source>
</evidence>
<dbReference type="InterPro" id="IPR003311">
    <property type="entry name" value="AUX_IAA"/>
</dbReference>
<comment type="subcellular location">
    <subcellularLocation>
        <location evidence="1 8">Nucleus</location>
    </subcellularLocation>
</comment>
<comment type="similarity">
    <text evidence="2 8">Belongs to the Aux/IAA family.</text>
</comment>
<comment type="subunit">
    <text evidence="8">Homodimers and heterodimers.</text>
</comment>
<dbReference type="PANTHER" id="PTHR31734:SF114">
    <property type="entry name" value="AUXIN-RESPONSIVE PROTEIN IAA32"/>
    <property type="match status" value="1"/>
</dbReference>
<dbReference type="GO" id="GO:0005634">
    <property type="term" value="C:nucleus"/>
    <property type="evidence" value="ECO:0007669"/>
    <property type="project" value="UniProtKB-SubCell"/>
</dbReference>
<dbReference type="Pfam" id="PF02309">
    <property type="entry name" value="AUX_IAA"/>
    <property type="match status" value="1"/>
</dbReference>
<keyword evidence="7 8" id="KW-0927">Auxin signaling pathway</keyword>
<evidence type="ECO:0000256" key="4">
    <source>
        <dbReference type="ARBA" id="ARBA00023015"/>
    </source>
</evidence>
<evidence type="ECO:0000313" key="10">
    <source>
        <dbReference type="EMBL" id="GMH27487.1"/>
    </source>
</evidence>
<evidence type="ECO:0000256" key="3">
    <source>
        <dbReference type="ARBA" id="ARBA00022491"/>
    </source>
</evidence>
<reference evidence="10" key="1">
    <citation type="submission" date="2023-05" db="EMBL/GenBank/DDBJ databases">
        <title>Nepenthes gracilis genome sequencing.</title>
        <authorList>
            <person name="Fukushima K."/>
        </authorList>
    </citation>
    <scope>NUCLEOTIDE SEQUENCE</scope>
    <source>
        <strain evidence="10">SING2019-196</strain>
    </source>
</reference>